<evidence type="ECO:0008006" key="3">
    <source>
        <dbReference type="Google" id="ProtNLM"/>
    </source>
</evidence>
<evidence type="ECO:0000313" key="2">
    <source>
        <dbReference type="Proteomes" id="UP000195755"/>
    </source>
</evidence>
<proteinExistence type="predicted"/>
<dbReference type="SUPFAM" id="SSF47336">
    <property type="entry name" value="ACP-like"/>
    <property type="match status" value="1"/>
</dbReference>
<sequence>MSTDLPDAERVVRDTVGAVLNTSAAEWPRDRPLDELPDAIYDSLAQLEVLTRVERAFRLAPRPVDPDHLMSIDTIMAMVVESGPVRTPADAGAAEGGDG</sequence>
<reference evidence="1 2" key="1">
    <citation type="submission" date="2017-06" db="EMBL/GenBank/DDBJ databases">
        <title>Streptomyces albireticuli Genome sequencing and assembly.</title>
        <authorList>
            <person name="Wang Y."/>
            <person name="Du B."/>
            <person name="Ding Y."/>
            <person name="Liu H."/>
            <person name="Hou Q."/>
            <person name="Liu K."/>
            <person name="Yao L."/>
            <person name="Wang C."/>
        </authorList>
    </citation>
    <scope>NUCLEOTIDE SEQUENCE [LARGE SCALE GENOMIC DNA]</scope>
    <source>
        <strain evidence="1 2">MDJK11</strain>
    </source>
</reference>
<protein>
    <recommendedName>
        <fullName evidence="3">Carrier domain-containing protein</fullName>
    </recommendedName>
</protein>
<dbReference type="InterPro" id="IPR036736">
    <property type="entry name" value="ACP-like_sf"/>
</dbReference>
<dbReference type="Gene3D" id="1.10.1200.10">
    <property type="entry name" value="ACP-like"/>
    <property type="match status" value="1"/>
</dbReference>
<dbReference type="KEGG" id="salj:SMD11_6597"/>
<dbReference type="EMBL" id="CP021744">
    <property type="protein sequence ID" value="ARZ72173.1"/>
    <property type="molecule type" value="Genomic_DNA"/>
</dbReference>
<organism evidence="1 2">
    <name type="scientific">Streptomyces albireticuli</name>
    <dbReference type="NCBI Taxonomy" id="1940"/>
    <lineage>
        <taxon>Bacteria</taxon>
        <taxon>Bacillati</taxon>
        <taxon>Actinomycetota</taxon>
        <taxon>Actinomycetes</taxon>
        <taxon>Kitasatosporales</taxon>
        <taxon>Streptomycetaceae</taxon>
        <taxon>Streptomyces</taxon>
    </lineage>
</organism>
<accession>A0A1Z2LCY3</accession>
<dbReference type="RefSeq" id="WP_087929834.1">
    <property type="nucleotide sequence ID" value="NZ_CP021744.1"/>
</dbReference>
<dbReference type="AlphaFoldDB" id="A0A1Z2LCY3"/>
<evidence type="ECO:0000313" key="1">
    <source>
        <dbReference type="EMBL" id="ARZ72173.1"/>
    </source>
</evidence>
<dbReference type="Proteomes" id="UP000195755">
    <property type="component" value="Chromosome"/>
</dbReference>
<gene>
    <name evidence="1" type="ORF">SMD11_6597</name>
</gene>
<dbReference type="OrthoDB" id="4561868at2"/>
<name>A0A1Z2LCY3_9ACTN</name>